<accession>A0ABM6Z411</accession>
<evidence type="ECO:0000313" key="3">
    <source>
        <dbReference type="Proteomes" id="UP000273001"/>
    </source>
</evidence>
<sequence length="133" mass="14606">MFVLVENVSTIDRGLYYLNPNKNCLQLVNEDARMAYACKLTGYSERISSSAVLVLLGASLRRNQWKYWERGYRTVLLDCGHLAQSIIVAAGSVGLVAHPIGGFIDDLVNEFVGYDGVDDVVLHLIALGSKGKD</sequence>
<proteinExistence type="predicted"/>
<dbReference type="InterPro" id="IPR029479">
    <property type="entry name" value="Nitroreductase"/>
</dbReference>
<dbReference type="PANTHER" id="PTHR43745">
    <property type="entry name" value="NITROREDUCTASE MJ1384-RELATED"/>
    <property type="match status" value="1"/>
</dbReference>
<dbReference type="SUPFAM" id="SSF55469">
    <property type="entry name" value="FMN-dependent nitroreductase-like"/>
    <property type="match status" value="1"/>
</dbReference>
<dbReference type="NCBIfam" id="TIGR03605">
    <property type="entry name" value="antibiot_sagB"/>
    <property type="match status" value="1"/>
</dbReference>
<dbReference type="RefSeq" id="WP_120204548.1">
    <property type="nucleotide sequence ID" value="NZ_CP032514.1"/>
</dbReference>
<dbReference type="InterPro" id="IPR020051">
    <property type="entry name" value="SagB-type_dehydrogenase"/>
</dbReference>
<dbReference type="Gene3D" id="3.40.109.10">
    <property type="entry name" value="NADH Oxidase"/>
    <property type="match status" value="1"/>
</dbReference>
<evidence type="ECO:0000259" key="1">
    <source>
        <dbReference type="Pfam" id="PF00881"/>
    </source>
</evidence>
<dbReference type="EMBL" id="CP032514">
    <property type="protein sequence ID" value="AYD89868.1"/>
    <property type="molecule type" value="Genomic_DNA"/>
</dbReference>
<reference evidence="2 3" key="1">
    <citation type="submission" date="2018-09" db="EMBL/GenBank/DDBJ databases">
        <authorList>
            <person name="Li J."/>
        </authorList>
    </citation>
    <scope>NUCLEOTIDE SEQUENCE [LARGE SCALE GENOMIC DNA]</scope>
    <source>
        <strain evidence="2 3">2129</strain>
    </source>
</reference>
<keyword evidence="3" id="KW-1185">Reference proteome</keyword>
<dbReference type="Proteomes" id="UP000273001">
    <property type="component" value="Chromosome"/>
</dbReference>
<feature type="domain" description="Nitroreductase" evidence="1">
    <location>
        <begin position="38"/>
        <end position="128"/>
    </location>
</feature>
<protein>
    <submittedName>
        <fullName evidence="2">SagB/ThcOx family dehydrogenase</fullName>
    </submittedName>
</protein>
<organism evidence="2 3">
    <name type="scientific">Actinomyces lilanjuaniae</name>
    <dbReference type="NCBI Taxonomy" id="2321394"/>
    <lineage>
        <taxon>Bacteria</taxon>
        <taxon>Bacillati</taxon>
        <taxon>Actinomycetota</taxon>
        <taxon>Actinomycetes</taxon>
        <taxon>Actinomycetales</taxon>
        <taxon>Actinomycetaceae</taxon>
        <taxon>Actinomyces</taxon>
    </lineage>
</organism>
<dbReference type="CDD" id="cd02142">
    <property type="entry name" value="McbC_SagB-like_oxidoreductase"/>
    <property type="match status" value="1"/>
</dbReference>
<dbReference type="PANTHER" id="PTHR43745:SF2">
    <property type="entry name" value="NITROREDUCTASE MJ1384-RELATED"/>
    <property type="match status" value="1"/>
</dbReference>
<dbReference type="InterPro" id="IPR052544">
    <property type="entry name" value="Bacteriocin_Proc_Enz"/>
</dbReference>
<gene>
    <name evidence="2" type="ORF">D5R93_07225</name>
</gene>
<dbReference type="InterPro" id="IPR000415">
    <property type="entry name" value="Nitroreductase-like"/>
</dbReference>
<name>A0ABM6Z411_9ACTO</name>
<dbReference type="Pfam" id="PF00881">
    <property type="entry name" value="Nitroreductase"/>
    <property type="match status" value="1"/>
</dbReference>
<evidence type="ECO:0000313" key="2">
    <source>
        <dbReference type="EMBL" id="AYD89868.1"/>
    </source>
</evidence>